<gene>
    <name evidence="1" type="ORF">HWI92_16260</name>
</gene>
<dbReference type="EMBL" id="CP056775">
    <property type="protein sequence ID" value="QRR02351.1"/>
    <property type="molecule type" value="Genomic_DNA"/>
</dbReference>
<organism evidence="1 2">
    <name type="scientific">Dyadobacter sandarakinus</name>
    <dbReference type="NCBI Taxonomy" id="2747268"/>
    <lineage>
        <taxon>Bacteria</taxon>
        <taxon>Pseudomonadati</taxon>
        <taxon>Bacteroidota</taxon>
        <taxon>Cytophagia</taxon>
        <taxon>Cytophagales</taxon>
        <taxon>Spirosomataceae</taxon>
        <taxon>Dyadobacter</taxon>
    </lineage>
</organism>
<protein>
    <submittedName>
        <fullName evidence="1">Uncharacterized protein</fullName>
    </submittedName>
</protein>
<evidence type="ECO:0000313" key="1">
    <source>
        <dbReference type="EMBL" id="QRR02351.1"/>
    </source>
</evidence>
<accession>A0ABX7I8C2</accession>
<sequence length="91" mass="10563">MNTLQDLKTNAHTRMKSTFDCNEDVMIAQQQIIKEFFRTDSSAEIIESLHMMVEAFLFTDNLTQVTPEMREHIVNQLRVATLIAKLDRTCT</sequence>
<evidence type="ECO:0000313" key="2">
    <source>
        <dbReference type="Proteomes" id="UP000612680"/>
    </source>
</evidence>
<name>A0ABX7I8C2_9BACT</name>
<dbReference type="RefSeq" id="WP_204657218.1">
    <property type="nucleotide sequence ID" value="NZ_CP056775.1"/>
</dbReference>
<proteinExistence type="predicted"/>
<dbReference type="Proteomes" id="UP000612680">
    <property type="component" value="Chromosome"/>
</dbReference>
<keyword evidence="2" id="KW-1185">Reference proteome</keyword>
<reference evidence="1 2" key="1">
    <citation type="submission" date="2020-06" db="EMBL/GenBank/DDBJ databases">
        <title>Dyadobacter sandarakinus sp. nov., isolated from the soil of the Arctic Yellow River Station.</title>
        <authorList>
            <person name="Zhang Y."/>
            <person name="Peng F."/>
        </authorList>
    </citation>
    <scope>NUCLEOTIDE SEQUENCE [LARGE SCALE GENOMIC DNA]</scope>
    <source>
        <strain evidence="1 2">Q3-56</strain>
    </source>
</reference>